<sequence>MSNTANLRQKVLVSYRKLLRISRIRFANDTAVLSAARERLRSEYESKKELADVKKIEAAVFEAEEAEIVLRKLVVQGEAADDKPNTFRLKLAEEHERIR</sequence>
<dbReference type="STRING" id="133381.A0A2T9Z9R4"/>
<evidence type="ECO:0000313" key="10">
    <source>
        <dbReference type="Proteomes" id="UP000245609"/>
    </source>
</evidence>
<keyword evidence="10" id="KW-1185">Reference proteome</keyword>
<comment type="subunit">
    <text evidence="3">Interacts with RIP1.</text>
</comment>
<evidence type="ECO:0000256" key="6">
    <source>
        <dbReference type="ARBA" id="ARBA00023128"/>
    </source>
</evidence>
<dbReference type="AlphaFoldDB" id="A0A2T9Z9R4"/>
<dbReference type="Proteomes" id="UP000245609">
    <property type="component" value="Unassembled WGS sequence"/>
</dbReference>
<evidence type="ECO:0000256" key="5">
    <source>
        <dbReference type="ARBA" id="ARBA00022946"/>
    </source>
</evidence>
<accession>A0A2T9Z9R4</accession>
<reference evidence="9 10" key="1">
    <citation type="journal article" date="2018" name="MBio">
        <title>Comparative Genomics Reveals the Core Gene Toolbox for the Fungus-Insect Symbiosis.</title>
        <authorList>
            <person name="Wang Y."/>
            <person name="Stata M."/>
            <person name="Wang W."/>
            <person name="Stajich J.E."/>
            <person name="White M.M."/>
            <person name="Moncalvo J.M."/>
        </authorList>
    </citation>
    <scope>NUCLEOTIDE SEQUENCE [LARGE SCALE GENOMIC DNA]</scope>
    <source>
        <strain evidence="9 10">SC-DP-2</strain>
    </source>
</reference>
<evidence type="ECO:0000256" key="3">
    <source>
        <dbReference type="ARBA" id="ARBA00011589"/>
    </source>
</evidence>
<proteinExistence type="inferred from homology"/>
<dbReference type="GO" id="GO:0005759">
    <property type="term" value="C:mitochondrial matrix"/>
    <property type="evidence" value="ECO:0007669"/>
    <property type="project" value="UniProtKB-SubCell"/>
</dbReference>
<evidence type="ECO:0000256" key="2">
    <source>
        <dbReference type="ARBA" id="ARBA00009949"/>
    </source>
</evidence>
<gene>
    <name evidence="9" type="ORF">BB560_004271</name>
</gene>
<keyword evidence="6" id="KW-0496">Mitochondrion</keyword>
<dbReference type="OrthoDB" id="529194at2759"/>
<comment type="caution">
    <text evidence="9">The sequence shown here is derived from an EMBL/GenBank/DDBJ whole genome shotgun (WGS) entry which is preliminary data.</text>
</comment>
<evidence type="ECO:0000256" key="4">
    <source>
        <dbReference type="ARBA" id="ARBA00015108"/>
    </source>
</evidence>
<dbReference type="InterPro" id="IPR050435">
    <property type="entry name" value="MZM1/LYRM7"/>
</dbReference>
<keyword evidence="5" id="KW-0809">Transit peptide</keyword>
<keyword evidence="7" id="KW-0143">Chaperone</keyword>
<dbReference type="EMBL" id="MBFS01001191">
    <property type="protein sequence ID" value="PVV01310.1"/>
    <property type="molecule type" value="Genomic_DNA"/>
</dbReference>
<dbReference type="CDD" id="cd20267">
    <property type="entry name" value="Complex1_LYR_LYRM7"/>
    <property type="match status" value="1"/>
</dbReference>
<protein>
    <recommendedName>
        <fullName evidence="4">Mitochondrial zinc maintenance protein 1, mitochondrial</fullName>
    </recommendedName>
</protein>
<evidence type="ECO:0000256" key="8">
    <source>
        <dbReference type="ARBA" id="ARBA00025268"/>
    </source>
</evidence>
<evidence type="ECO:0000256" key="1">
    <source>
        <dbReference type="ARBA" id="ARBA00004305"/>
    </source>
</evidence>
<name>A0A2T9Z9R4_9FUNG</name>
<dbReference type="GO" id="GO:0044183">
    <property type="term" value="F:protein folding chaperone"/>
    <property type="evidence" value="ECO:0007669"/>
    <property type="project" value="TreeGrafter"/>
</dbReference>
<comment type="function">
    <text evidence="8">Assembly factor required for Rieske Fe-S protein RIP1 incorporation into the cytochrome b-c1 (CIII) complex. Functions as a chaperone, binding to this subunit within the mitochondrial matrix and stabilizing it prior to its translocation and insertion into the late CIII dimeric intermediate within the mitochondrial inner membrane. Modulates the mitochondrial matrix zinc pool.</text>
</comment>
<evidence type="ECO:0000256" key="7">
    <source>
        <dbReference type="ARBA" id="ARBA00023186"/>
    </source>
</evidence>
<organism evidence="9 10">
    <name type="scientific">Smittium megazygosporum</name>
    <dbReference type="NCBI Taxonomy" id="133381"/>
    <lineage>
        <taxon>Eukaryota</taxon>
        <taxon>Fungi</taxon>
        <taxon>Fungi incertae sedis</taxon>
        <taxon>Zoopagomycota</taxon>
        <taxon>Kickxellomycotina</taxon>
        <taxon>Harpellomycetes</taxon>
        <taxon>Harpellales</taxon>
        <taxon>Legeriomycetaceae</taxon>
        <taxon>Smittium</taxon>
    </lineage>
</organism>
<comment type="subcellular location">
    <subcellularLocation>
        <location evidence="1">Mitochondrion matrix</location>
    </subcellularLocation>
</comment>
<dbReference type="InterPro" id="IPR045298">
    <property type="entry name" value="Complex1_LYR_LYRM7"/>
</dbReference>
<dbReference type="GO" id="GO:0034551">
    <property type="term" value="P:mitochondrial respiratory chain complex III assembly"/>
    <property type="evidence" value="ECO:0007669"/>
    <property type="project" value="InterPro"/>
</dbReference>
<dbReference type="PANTHER" id="PTHR46749:SF1">
    <property type="entry name" value="COMPLEX III ASSEMBLY FACTOR LYRM7"/>
    <property type="match status" value="1"/>
</dbReference>
<evidence type="ECO:0000313" key="9">
    <source>
        <dbReference type="EMBL" id="PVV01310.1"/>
    </source>
</evidence>
<dbReference type="PANTHER" id="PTHR46749">
    <property type="entry name" value="COMPLEX III ASSEMBLY FACTOR LYRM7"/>
    <property type="match status" value="1"/>
</dbReference>
<comment type="similarity">
    <text evidence="2">Belongs to the complex I LYR family. MZM1 subfamily.</text>
</comment>